<dbReference type="AlphaFoldDB" id="A0A2A6B2Z8"/>
<name>A0A2A6B2Z8_PRIPA</name>
<reference evidence="2" key="1">
    <citation type="journal article" date="2008" name="Nat. Genet.">
        <title>The Pristionchus pacificus genome provides a unique perspective on nematode lifestyle and parasitism.</title>
        <authorList>
            <person name="Dieterich C."/>
            <person name="Clifton S.W."/>
            <person name="Schuster L.N."/>
            <person name="Chinwalla A."/>
            <person name="Delehaunty K."/>
            <person name="Dinkelacker I."/>
            <person name="Fulton L."/>
            <person name="Fulton R."/>
            <person name="Godfrey J."/>
            <person name="Minx P."/>
            <person name="Mitreva M."/>
            <person name="Roeseler W."/>
            <person name="Tian H."/>
            <person name="Witte H."/>
            <person name="Yang S.P."/>
            <person name="Wilson R.K."/>
            <person name="Sommer R.J."/>
        </authorList>
    </citation>
    <scope>NUCLEOTIDE SEQUENCE [LARGE SCALE GENOMIC DNA]</scope>
    <source>
        <strain evidence="2">PS312</strain>
    </source>
</reference>
<proteinExistence type="predicted"/>
<dbReference type="OrthoDB" id="7790673at2759"/>
<organism evidence="1 2">
    <name type="scientific">Pristionchus pacificus</name>
    <name type="common">Parasitic nematode worm</name>
    <dbReference type="NCBI Taxonomy" id="54126"/>
    <lineage>
        <taxon>Eukaryota</taxon>
        <taxon>Metazoa</taxon>
        <taxon>Ecdysozoa</taxon>
        <taxon>Nematoda</taxon>
        <taxon>Chromadorea</taxon>
        <taxon>Rhabditida</taxon>
        <taxon>Rhabditina</taxon>
        <taxon>Diplogasteromorpha</taxon>
        <taxon>Diplogasteroidea</taxon>
        <taxon>Neodiplogasteridae</taxon>
        <taxon>Pristionchus</taxon>
    </lineage>
</organism>
<sequence>MYTIVHALHAIFAIPHAHFRLSGLSLQMESANNATHGAFIVAEWGHSCVDVQLCGFSNDHNWLHAIEKSTTPQCILLNGFTTTLCTSNTVGFAVFGGDDPRKQEILNRPELVWLKDLPMFDTPRANRKMQYTIESSSLDQKEQVKDLGFLIQKNLKFSLHCDFIANKAKTACHIILRALRTKNKDVLMKAFSIYIRPILESASAVFNPYQCKDKKVLEKVQNYFTRRLFMRCYNHTWADMPSAQIRNDKLGLESLEKRREEIDIRVAKNLLRGKYSISYRNPHYFKIYYTRNGMNFNNPGSRYGYRHNSFFPRAARLLVRTENQTKLLLLSATLIYGCIFYPGMMVYSAYALHRSKKELLRITSVKRTNDQGNKIFQIL</sequence>
<evidence type="ECO:0000313" key="1">
    <source>
        <dbReference type="EnsemblMetazoa" id="PPA43044.1"/>
    </source>
</evidence>
<accession>A0A2A6B2Z8</accession>
<gene>
    <name evidence="1" type="primary">WBGene00281413</name>
</gene>
<evidence type="ECO:0000313" key="2">
    <source>
        <dbReference type="Proteomes" id="UP000005239"/>
    </source>
</evidence>
<accession>A0A8R1YXR3</accession>
<protein>
    <submittedName>
        <fullName evidence="1">Uncharacterized protein</fullName>
    </submittedName>
</protein>
<keyword evidence="2" id="KW-1185">Reference proteome</keyword>
<dbReference type="Proteomes" id="UP000005239">
    <property type="component" value="Unassembled WGS sequence"/>
</dbReference>
<reference evidence="1" key="2">
    <citation type="submission" date="2022-06" db="UniProtKB">
        <authorList>
            <consortium name="EnsemblMetazoa"/>
        </authorList>
    </citation>
    <scope>IDENTIFICATION</scope>
    <source>
        <strain evidence="1">PS312</strain>
    </source>
</reference>
<dbReference type="PANTHER" id="PTHR33332">
    <property type="entry name" value="REVERSE TRANSCRIPTASE DOMAIN-CONTAINING PROTEIN"/>
    <property type="match status" value="1"/>
</dbReference>
<dbReference type="EnsemblMetazoa" id="PPA43044.1">
    <property type="protein sequence ID" value="PPA43044.1"/>
    <property type="gene ID" value="WBGene00281413"/>
</dbReference>
<dbReference type="PRINTS" id="PR01345">
    <property type="entry name" value="CERVTRCPTASE"/>
</dbReference>